<comment type="caution">
    <text evidence="1">The sequence shown here is derived from an EMBL/GenBank/DDBJ whole genome shotgun (WGS) entry which is preliminary data.</text>
</comment>
<evidence type="ECO:0000313" key="1">
    <source>
        <dbReference type="EMBL" id="GCE17585.1"/>
    </source>
</evidence>
<proteinExistence type="predicted"/>
<dbReference type="AlphaFoldDB" id="A0A402AER5"/>
<evidence type="ECO:0000313" key="2">
    <source>
        <dbReference type="Proteomes" id="UP000287188"/>
    </source>
</evidence>
<name>A0A402AER5_9CHLR</name>
<reference evidence="2" key="1">
    <citation type="submission" date="2018-12" db="EMBL/GenBank/DDBJ databases">
        <title>Tengunoibacter tsumagoiensis gen. nov., sp. nov., Dictyobacter kobayashii sp. nov., D. alpinus sp. nov., and D. joshuensis sp. nov. and description of Dictyobacteraceae fam. nov. within the order Ktedonobacterales isolated from Tengu-no-mugimeshi.</title>
        <authorList>
            <person name="Wang C.M."/>
            <person name="Zheng Y."/>
            <person name="Sakai Y."/>
            <person name="Toyoda A."/>
            <person name="Minakuchi Y."/>
            <person name="Abe K."/>
            <person name="Yokota A."/>
            <person name="Yabe S."/>
        </authorList>
    </citation>
    <scope>NUCLEOTIDE SEQUENCE [LARGE SCALE GENOMIC DNA]</scope>
    <source>
        <strain evidence="2">Uno11</strain>
    </source>
</reference>
<gene>
    <name evidence="1" type="ORF">KDK_13850</name>
</gene>
<dbReference type="EMBL" id="BIFS01000001">
    <property type="protein sequence ID" value="GCE17585.1"/>
    <property type="molecule type" value="Genomic_DNA"/>
</dbReference>
<dbReference type="Proteomes" id="UP000287188">
    <property type="component" value="Unassembled WGS sequence"/>
</dbReference>
<protein>
    <submittedName>
        <fullName evidence="1">Uncharacterized protein</fullName>
    </submittedName>
</protein>
<accession>A0A402AER5</accession>
<keyword evidence="2" id="KW-1185">Reference proteome</keyword>
<sequence length="63" mass="7053">MKRHHKPPLPSIHTPITIVVGTEYQIIPNISIHKNNDLHRIHGRLKKTNMIALPGAQIALHAA</sequence>
<organism evidence="1 2">
    <name type="scientific">Dictyobacter kobayashii</name>
    <dbReference type="NCBI Taxonomy" id="2014872"/>
    <lineage>
        <taxon>Bacteria</taxon>
        <taxon>Bacillati</taxon>
        <taxon>Chloroflexota</taxon>
        <taxon>Ktedonobacteria</taxon>
        <taxon>Ktedonobacterales</taxon>
        <taxon>Dictyobacteraceae</taxon>
        <taxon>Dictyobacter</taxon>
    </lineage>
</organism>